<name>A0ACB9DWA0_CICIN</name>
<gene>
    <name evidence="1" type="ORF">L2E82_21162</name>
</gene>
<reference evidence="2" key="1">
    <citation type="journal article" date="2022" name="Mol. Ecol. Resour.">
        <title>The genomes of chicory, endive, great burdock and yacon provide insights into Asteraceae palaeo-polyploidization history and plant inulin production.</title>
        <authorList>
            <person name="Fan W."/>
            <person name="Wang S."/>
            <person name="Wang H."/>
            <person name="Wang A."/>
            <person name="Jiang F."/>
            <person name="Liu H."/>
            <person name="Zhao H."/>
            <person name="Xu D."/>
            <person name="Zhang Y."/>
        </authorList>
    </citation>
    <scope>NUCLEOTIDE SEQUENCE [LARGE SCALE GENOMIC DNA]</scope>
    <source>
        <strain evidence="2">cv. Punajuju</strain>
    </source>
</reference>
<organism evidence="1 2">
    <name type="scientific">Cichorium intybus</name>
    <name type="common">Chicory</name>
    <dbReference type="NCBI Taxonomy" id="13427"/>
    <lineage>
        <taxon>Eukaryota</taxon>
        <taxon>Viridiplantae</taxon>
        <taxon>Streptophyta</taxon>
        <taxon>Embryophyta</taxon>
        <taxon>Tracheophyta</taxon>
        <taxon>Spermatophyta</taxon>
        <taxon>Magnoliopsida</taxon>
        <taxon>eudicotyledons</taxon>
        <taxon>Gunneridae</taxon>
        <taxon>Pentapetalae</taxon>
        <taxon>asterids</taxon>
        <taxon>campanulids</taxon>
        <taxon>Asterales</taxon>
        <taxon>Asteraceae</taxon>
        <taxon>Cichorioideae</taxon>
        <taxon>Cichorieae</taxon>
        <taxon>Cichoriinae</taxon>
        <taxon>Cichorium</taxon>
    </lineage>
</organism>
<sequence>MSDHLIRLVVSMSLYHVAIDWVEEKHTAVVPALLLLKASLTSTSALTDCLNVFKNPSAITLALQIEEEMTTSVTIDHTLFLLNSLIV</sequence>
<evidence type="ECO:0000313" key="1">
    <source>
        <dbReference type="EMBL" id="KAI3750522.1"/>
    </source>
</evidence>
<dbReference type="EMBL" id="CM042012">
    <property type="protein sequence ID" value="KAI3750522.1"/>
    <property type="molecule type" value="Genomic_DNA"/>
</dbReference>
<evidence type="ECO:0000313" key="2">
    <source>
        <dbReference type="Proteomes" id="UP001055811"/>
    </source>
</evidence>
<dbReference type="Proteomes" id="UP001055811">
    <property type="component" value="Linkage Group LG04"/>
</dbReference>
<accession>A0ACB9DWA0</accession>
<reference evidence="1 2" key="2">
    <citation type="journal article" date="2022" name="Mol. Ecol. Resour.">
        <title>The genomes of chicory, endive, great burdock and yacon provide insights into Asteraceae paleo-polyploidization history and plant inulin production.</title>
        <authorList>
            <person name="Fan W."/>
            <person name="Wang S."/>
            <person name="Wang H."/>
            <person name="Wang A."/>
            <person name="Jiang F."/>
            <person name="Liu H."/>
            <person name="Zhao H."/>
            <person name="Xu D."/>
            <person name="Zhang Y."/>
        </authorList>
    </citation>
    <scope>NUCLEOTIDE SEQUENCE [LARGE SCALE GENOMIC DNA]</scope>
    <source>
        <strain evidence="2">cv. Punajuju</strain>
        <tissue evidence="1">Leaves</tissue>
    </source>
</reference>
<proteinExistence type="predicted"/>
<protein>
    <submittedName>
        <fullName evidence="1">Uncharacterized protein</fullName>
    </submittedName>
</protein>
<keyword evidence="2" id="KW-1185">Reference proteome</keyword>
<comment type="caution">
    <text evidence="1">The sequence shown here is derived from an EMBL/GenBank/DDBJ whole genome shotgun (WGS) entry which is preliminary data.</text>
</comment>